<dbReference type="Proteomes" id="UP000827892">
    <property type="component" value="Chromosome III"/>
</dbReference>
<dbReference type="AlphaFoldDB" id="A0AAE9DFS4"/>
<evidence type="ECO:0000256" key="1">
    <source>
        <dbReference type="SAM" id="MobiDB-lite"/>
    </source>
</evidence>
<proteinExistence type="predicted"/>
<feature type="compositionally biased region" description="Basic and acidic residues" evidence="1">
    <location>
        <begin position="1"/>
        <end position="11"/>
    </location>
</feature>
<feature type="region of interest" description="Disordered" evidence="1">
    <location>
        <begin position="1"/>
        <end position="32"/>
    </location>
</feature>
<accession>A0AAE9DFS4</accession>
<feature type="compositionally biased region" description="Polar residues" evidence="1">
    <location>
        <begin position="12"/>
        <end position="26"/>
    </location>
</feature>
<name>A0AAE9DFS4_CAEBR</name>
<protein>
    <submittedName>
        <fullName evidence="2">Uncharacterized protein</fullName>
    </submittedName>
</protein>
<sequence length="71" mass="7551">MSLIEFEKDSDGGSSTVAVKGQQQRLRSGRAGKNLNAAVKGLEVRPIHLDNAKANRTVIIDGICKESAKTA</sequence>
<dbReference type="EMBL" id="CP090893">
    <property type="protein sequence ID" value="ULU02847.1"/>
    <property type="molecule type" value="Genomic_DNA"/>
</dbReference>
<reference evidence="2 3" key="1">
    <citation type="submission" date="2022-05" db="EMBL/GenBank/DDBJ databases">
        <title>Chromosome-level reference genomes for two strains of Caenorhabditis briggsae: an improved platform for comparative genomics.</title>
        <authorList>
            <person name="Stevens L."/>
            <person name="Andersen E.C."/>
        </authorList>
    </citation>
    <scope>NUCLEOTIDE SEQUENCE [LARGE SCALE GENOMIC DNA]</scope>
    <source>
        <strain evidence="2">QX1410_ONT</strain>
        <tissue evidence="2">Whole-organism</tissue>
    </source>
</reference>
<evidence type="ECO:0000313" key="3">
    <source>
        <dbReference type="Proteomes" id="UP000827892"/>
    </source>
</evidence>
<organism evidence="2 3">
    <name type="scientific">Caenorhabditis briggsae</name>
    <dbReference type="NCBI Taxonomy" id="6238"/>
    <lineage>
        <taxon>Eukaryota</taxon>
        <taxon>Metazoa</taxon>
        <taxon>Ecdysozoa</taxon>
        <taxon>Nematoda</taxon>
        <taxon>Chromadorea</taxon>
        <taxon>Rhabditida</taxon>
        <taxon>Rhabditina</taxon>
        <taxon>Rhabditomorpha</taxon>
        <taxon>Rhabditoidea</taxon>
        <taxon>Rhabditidae</taxon>
        <taxon>Peloderinae</taxon>
        <taxon>Caenorhabditis</taxon>
    </lineage>
</organism>
<evidence type="ECO:0000313" key="2">
    <source>
        <dbReference type="EMBL" id="ULU02847.1"/>
    </source>
</evidence>
<gene>
    <name evidence="2" type="ORF">L3Y34_002440</name>
</gene>